<dbReference type="InterPro" id="IPR029058">
    <property type="entry name" value="AB_hydrolase_fold"/>
</dbReference>
<dbReference type="Gene3D" id="3.40.50.1820">
    <property type="entry name" value="alpha/beta hydrolase"/>
    <property type="match status" value="1"/>
</dbReference>
<dbReference type="PRINTS" id="PR00412">
    <property type="entry name" value="EPOXHYDRLASE"/>
</dbReference>
<dbReference type="EMBL" id="SMSJ01000131">
    <property type="protein sequence ID" value="TDH58323.1"/>
    <property type="molecule type" value="Genomic_DNA"/>
</dbReference>
<dbReference type="InterPro" id="IPR000639">
    <property type="entry name" value="Epox_hydrolase-like"/>
</dbReference>
<evidence type="ECO:0000313" key="4">
    <source>
        <dbReference type="Proteomes" id="UP000295096"/>
    </source>
</evidence>
<dbReference type="PANTHER" id="PTHR43329">
    <property type="entry name" value="EPOXIDE HYDROLASE"/>
    <property type="match status" value="1"/>
</dbReference>
<organism evidence="3 4">
    <name type="scientific">Dankookia rubra</name>
    <dbReference type="NCBI Taxonomy" id="1442381"/>
    <lineage>
        <taxon>Bacteria</taxon>
        <taxon>Pseudomonadati</taxon>
        <taxon>Pseudomonadota</taxon>
        <taxon>Alphaproteobacteria</taxon>
        <taxon>Acetobacterales</taxon>
        <taxon>Roseomonadaceae</taxon>
        <taxon>Dankookia</taxon>
    </lineage>
</organism>
<keyword evidence="1 3" id="KW-0378">Hydrolase</keyword>
<evidence type="ECO:0000259" key="2">
    <source>
        <dbReference type="Pfam" id="PF00561"/>
    </source>
</evidence>
<dbReference type="AlphaFoldDB" id="A0A4R5Q6Z6"/>
<dbReference type="PRINTS" id="PR00111">
    <property type="entry name" value="ABHYDROLASE"/>
</dbReference>
<name>A0A4R5Q6Z6_9PROT</name>
<sequence length="290" mass="32142">MAEKDAVPESEFLRLRTNDVELHTVAAGPRDGPLVVLLHGFPEFWWGWRRQIGPLAAAGLRVVAPDQRGYNLSDKPGGVQSYGIDMLADDVLGLADALGRKRFAVVGHDWGAVLAWHLAARNPERVERAVVLNGPHPATMRAHTLRNPFQAFRSWYVGFFQIPLLPERMLRTADFAALRGAMAVTARPGTFSEEEFARYRAAWAQPGALTAMLNWYRALPMSAGSLRPGRIRVPVRVIWGDRDSALDAGLAEAGLSLCDRGEVFHIPAATHWVQHEEAERVNRLLGDFVT</sequence>
<dbReference type="InterPro" id="IPR000073">
    <property type="entry name" value="AB_hydrolase_1"/>
</dbReference>
<accession>A0A4R5Q6Z6</accession>
<comment type="caution">
    <text evidence="3">The sequence shown here is derived from an EMBL/GenBank/DDBJ whole genome shotgun (WGS) entry which is preliminary data.</text>
</comment>
<protein>
    <submittedName>
        <fullName evidence="3">Alpha/beta hydrolase</fullName>
    </submittedName>
</protein>
<dbReference type="Pfam" id="PF00561">
    <property type="entry name" value="Abhydrolase_1"/>
    <property type="match status" value="1"/>
</dbReference>
<dbReference type="SUPFAM" id="SSF53474">
    <property type="entry name" value="alpha/beta-Hydrolases"/>
    <property type="match status" value="1"/>
</dbReference>
<proteinExistence type="predicted"/>
<dbReference type="Proteomes" id="UP000295096">
    <property type="component" value="Unassembled WGS sequence"/>
</dbReference>
<evidence type="ECO:0000313" key="3">
    <source>
        <dbReference type="EMBL" id="TDH58323.1"/>
    </source>
</evidence>
<evidence type="ECO:0000256" key="1">
    <source>
        <dbReference type="ARBA" id="ARBA00022801"/>
    </source>
</evidence>
<dbReference type="RefSeq" id="WP_133292847.1">
    <property type="nucleotide sequence ID" value="NZ_SMSJ01000131.1"/>
</dbReference>
<feature type="domain" description="AB hydrolase-1" evidence="2">
    <location>
        <begin position="33"/>
        <end position="277"/>
    </location>
</feature>
<dbReference type="OrthoDB" id="9801400at2"/>
<reference evidence="3 4" key="1">
    <citation type="journal article" date="2016" name="J. Microbiol.">
        <title>Dankookia rubra gen. nov., sp. nov., an alphaproteobacterium isolated from sediment of a shallow stream.</title>
        <authorList>
            <person name="Kim W.H."/>
            <person name="Kim D.H."/>
            <person name="Kang K."/>
            <person name="Ahn T.Y."/>
        </authorList>
    </citation>
    <scope>NUCLEOTIDE SEQUENCE [LARGE SCALE GENOMIC DNA]</scope>
    <source>
        <strain evidence="3 4">JCM30602</strain>
    </source>
</reference>
<dbReference type="GO" id="GO:0016787">
    <property type="term" value="F:hydrolase activity"/>
    <property type="evidence" value="ECO:0007669"/>
    <property type="project" value="UniProtKB-KW"/>
</dbReference>
<keyword evidence="4" id="KW-1185">Reference proteome</keyword>
<gene>
    <name evidence="3" type="ORF">E2C06_33215</name>
</gene>